<proteinExistence type="predicted"/>
<protein>
    <submittedName>
        <fullName evidence="1">Uncharacterized protein</fullName>
    </submittedName>
</protein>
<organism evidence="1">
    <name type="scientific">bioreactor metagenome</name>
    <dbReference type="NCBI Taxonomy" id="1076179"/>
    <lineage>
        <taxon>unclassified sequences</taxon>
        <taxon>metagenomes</taxon>
        <taxon>ecological metagenomes</taxon>
    </lineage>
</organism>
<dbReference type="AlphaFoldDB" id="A0A645G3Q8"/>
<gene>
    <name evidence="1" type="ORF">SDC9_167961</name>
</gene>
<dbReference type="EMBL" id="VSSQ01068387">
    <property type="protein sequence ID" value="MPN20582.1"/>
    <property type="molecule type" value="Genomic_DNA"/>
</dbReference>
<comment type="caution">
    <text evidence="1">The sequence shown here is derived from an EMBL/GenBank/DDBJ whole genome shotgun (WGS) entry which is preliminary data.</text>
</comment>
<name>A0A645G3Q8_9ZZZZ</name>
<sequence>MGAVFESYIPDFGDLWAQGVHSVLELAIAHLLFPIRFHDRFAIDEGVHRYGQVPRPRQHFAAEASVKGYGCIFIPWIVNVFVPPALPGCPAPWARPVNRIDILIQSSDVLHPEGITAYHVDV</sequence>
<evidence type="ECO:0000313" key="1">
    <source>
        <dbReference type="EMBL" id="MPN20582.1"/>
    </source>
</evidence>
<reference evidence="1" key="1">
    <citation type="submission" date="2019-08" db="EMBL/GenBank/DDBJ databases">
        <authorList>
            <person name="Kucharzyk K."/>
            <person name="Murdoch R.W."/>
            <person name="Higgins S."/>
            <person name="Loffler F."/>
        </authorList>
    </citation>
    <scope>NUCLEOTIDE SEQUENCE</scope>
</reference>
<accession>A0A645G3Q8</accession>